<accession>A0A5N6GLL7</accession>
<name>A0A5N6GLL7_ASPFL</name>
<organism evidence="1">
    <name type="scientific">Aspergillus flavus</name>
    <dbReference type="NCBI Taxonomy" id="5059"/>
    <lineage>
        <taxon>Eukaryota</taxon>
        <taxon>Fungi</taxon>
        <taxon>Dikarya</taxon>
        <taxon>Ascomycota</taxon>
        <taxon>Pezizomycotina</taxon>
        <taxon>Eurotiomycetes</taxon>
        <taxon>Eurotiomycetidae</taxon>
        <taxon>Eurotiales</taxon>
        <taxon>Aspergillaceae</taxon>
        <taxon>Aspergillus</taxon>
        <taxon>Aspergillus subgen. Circumdati</taxon>
    </lineage>
</organism>
<dbReference type="Proteomes" id="UP000325434">
    <property type="component" value="Unassembled WGS sequence"/>
</dbReference>
<sequence>MVRTSYAASFFGERADRIRVGDLECPMAIHTSLRTPGCFHDSFLGTAVNIFAYYTAALPLGIWASYPRLRLACTPSASWNECH</sequence>
<protein>
    <submittedName>
        <fullName evidence="1">Uncharacterized protein</fullName>
    </submittedName>
</protein>
<evidence type="ECO:0000313" key="1">
    <source>
        <dbReference type="EMBL" id="KAB8242394.1"/>
    </source>
</evidence>
<proteinExistence type="predicted"/>
<reference evidence="1" key="1">
    <citation type="submission" date="2019-04" db="EMBL/GenBank/DDBJ databases">
        <title>Friends and foes A comparative genomics study of 23 Aspergillus species from section Flavi.</title>
        <authorList>
            <consortium name="DOE Joint Genome Institute"/>
            <person name="Kjaerbolling I."/>
            <person name="Vesth T."/>
            <person name="Frisvad J.C."/>
            <person name="Nybo J.L."/>
            <person name="Theobald S."/>
            <person name="Kildgaard S."/>
            <person name="Isbrandt T."/>
            <person name="Kuo A."/>
            <person name="Sato A."/>
            <person name="Lyhne E.K."/>
            <person name="Kogle M.E."/>
            <person name="Wiebenga A."/>
            <person name="Kun R.S."/>
            <person name="Lubbers R.J."/>
            <person name="Makela M.R."/>
            <person name="Barry K."/>
            <person name="Chovatia M."/>
            <person name="Clum A."/>
            <person name="Daum C."/>
            <person name="Haridas S."/>
            <person name="He G."/>
            <person name="LaButti K."/>
            <person name="Lipzen A."/>
            <person name="Mondo S."/>
            <person name="Riley R."/>
            <person name="Salamov A."/>
            <person name="Simmons B.A."/>
            <person name="Magnuson J.K."/>
            <person name="Henrissat B."/>
            <person name="Mortensen U.H."/>
            <person name="Larsen T.O."/>
            <person name="Devries R.P."/>
            <person name="Grigoriev I.V."/>
            <person name="Machida M."/>
            <person name="Baker S.E."/>
            <person name="Andersen M.R."/>
        </authorList>
    </citation>
    <scope>NUCLEOTIDE SEQUENCE [LARGE SCALE GENOMIC DNA]</scope>
    <source>
        <strain evidence="1">CBS 121.62</strain>
    </source>
</reference>
<dbReference type="EMBL" id="ML734664">
    <property type="protein sequence ID" value="KAB8242394.1"/>
    <property type="molecule type" value="Genomic_DNA"/>
</dbReference>
<dbReference type="AlphaFoldDB" id="A0A5N6GLL7"/>
<gene>
    <name evidence="1" type="ORF">BDV35DRAFT_366306</name>
</gene>